<keyword evidence="1" id="KW-0430">Lectin</keyword>
<dbReference type="Pfam" id="PF01419">
    <property type="entry name" value="Jacalin"/>
    <property type="match status" value="3"/>
</dbReference>
<reference evidence="4" key="2">
    <citation type="submission" date="2018-08" db="UniProtKB">
        <authorList>
            <consortium name="EnsemblPlants"/>
        </authorList>
    </citation>
    <scope>IDENTIFICATION</scope>
    <source>
        <strain evidence="4">Yugu1</strain>
    </source>
</reference>
<dbReference type="HOGENOM" id="CLU_000288_121_3_1"/>
<evidence type="ECO:0000256" key="1">
    <source>
        <dbReference type="ARBA" id="ARBA00022734"/>
    </source>
</evidence>
<dbReference type="OMA" id="RTHEIYD"/>
<feature type="region of interest" description="Disordered" evidence="2">
    <location>
        <begin position="1"/>
        <end position="26"/>
    </location>
</feature>
<gene>
    <name evidence="4" type="primary">LOC101766741</name>
</gene>
<feature type="domain" description="Jacalin-type lectin" evidence="3">
    <location>
        <begin position="229"/>
        <end position="374"/>
    </location>
</feature>
<dbReference type="Gramene" id="KQL13709">
    <property type="protein sequence ID" value="KQL13709"/>
    <property type="gene ID" value="SETIT_021639mg"/>
</dbReference>
<feature type="region of interest" description="Disordered" evidence="2">
    <location>
        <begin position="384"/>
        <end position="409"/>
    </location>
</feature>
<feature type="compositionally biased region" description="Polar residues" evidence="2">
    <location>
        <begin position="400"/>
        <end position="409"/>
    </location>
</feature>
<dbReference type="FunCoup" id="K3Z521">
    <property type="interactions" value="5"/>
</dbReference>
<name>K3Z521_SETIT</name>
<dbReference type="Proteomes" id="UP000004995">
    <property type="component" value="Unassembled WGS sequence"/>
</dbReference>
<dbReference type="AlphaFoldDB" id="K3Z521"/>
<dbReference type="SUPFAM" id="SSF51101">
    <property type="entry name" value="Mannose-binding lectins"/>
    <property type="match status" value="3"/>
</dbReference>
<evidence type="ECO:0000259" key="3">
    <source>
        <dbReference type="PROSITE" id="PS51752"/>
    </source>
</evidence>
<feature type="compositionally biased region" description="Polar residues" evidence="2">
    <location>
        <begin position="7"/>
        <end position="16"/>
    </location>
</feature>
<evidence type="ECO:0000313" key="4">
    <source>
        <dbReference type="EnsemblPlants" id="KQL13709"/>
    </source>
</evidence>
<dbReference type="EnsemblPlants" id="KQL13709">
    <property type="protein sequence ID" value="KQL13709"/>
    <property type="gene ID" value="SETIT_021639mg"/>
</dbReference>
<reference evidence="5" key="1">
    <citation type="journal article" date="2012" name="Nat. Biotechnol.">
        <title>Reference genome sequence of the model plant Setaria.</title>
        <authorList>
            <person name="Bennetzen J.L."/>
            <person name="Schmutz J."/>
            <person name="Wang H."/>
            <person name="Percifield R."/>
            <person name="Hawkins J."/>
            <person name="Pontaroli A.C."/>
            <person name="Estep M."/>
            <person name="Feng L."/>
            <person name="Vaughn J.N."/>
            <person name="Grimwood J."/>
            <person name="Jenkins J."/>
            <person name="Barry K."/>
            <person name="Lindquist E."/>
            <person name="Hellsten U."/>
            <person name="Deshpande S."/>
            <person name="Wang X."/>
            <person name="Wu X."/>
            <person name="Mitros T."/>
            <person name="Triplett J."/>
            <person name="Yang X."/>
            <person name="Ye C.Y."/>
            <person name="Mauro-Herrera M."/>
            <person name="Wang L."/>
            <person name="Li P."/>
            <person name="Sharma M."/>
            <person name="Sharma R."/>
            <person name="Ronald P.C."/>
            <person name="Panaud O."/>
            <person name="Kellogg E.A."/>
            <person name="Brutnell T.P."/>
            <person name="Doust A.N."/>
            <person name="Tuskan G.A."/>
            <person name="Rokhsar D."/>
            <person name="Devos K.M."/>
        </authorList>
    </citation>
    <scope>NUCLEOTIDE SEQUENCE [LARGE SCALE GENOMIC DNA]</scope>
    <source>
        <strain evidence="5">cv. Yugu1</strain>
    </source>
</reference>
<dbReference type="InParanoid" id="K3Z521"/>
<feature type="domain" description="Jacalin-type lectin" evidence="3">
    <location>
        <begin position="41"/>
        <end position="200"/>
    </location>
</feature>
<dbReference type="InterPro" id="IPR033734">
    <property type="entry name" value="Jacalin-like_lectin_dom_plant"/>
</dbReference>
<feature type="compositionally biased region" description="Basic and acidic residues" evidence="2">
    <location>
        <begin position="387"/>
        <end position="399"/>
    </location>
</feature>
<evidence type="ECO:0000313" key="5">
    <source>
        <dbReference type="Proteomes" id="UP000004995"/>
    </source>
</evidence>
<dbReference type="EMBL" id="AGNK02001471">
    <property type="status" value="NOT_ANNOTATED_CDS"/>
    <property type="molecule type" value="Genomic_DNA"/>
</dbReference>
<dbReference type="eggNOG" id="KOG1187">
    <property type="taxonomic scope" value="Eukaryota"/>
</dbReference>
<dbReference type="SMART" id="SM00915">
    <property type="entry name" value="Jacalin"/>
    <property type="match status" value="3"/>
</dbReference>
<dbReference type="InterPro" id="IPR036404">
    <property type="entry name" value="Jacalin-like_lectin_dom_sf"/>
</dbReference>
<dbReference type="PANTHER" id="PTHR46506">
    <property type="entry name" value="OS05G0143600 PROTEIN"/>
    <property type="match status" value="1"/>
</dbReference>
<protein>
    <recommendedName>
        <fullName evidence="3">Jacalin-type lectin domain-containing protein</fullName>
    </recommendedName>
</protein>
<dbReference type="Gene3D" id="2.100.10.30">
    <property type="entry name" value="Jacalin-like lectin domain"/>
    <property type="match status" value="3"/>
</dbReference>
<dbReference type="PROSITE" id="PS51752">
    <property type="entry name" value="JACALIN_LECTIN"/>
    <property type="match status" value="3"/>
</dbReference>
<dbReference type="GO" id="GO:0030246">
    <property type="term" value="F:carbohydrate binding"/>
    <property type="evidence" value="ECO:0007669"/>
    <property type="project" value="UniProtKB-KW"/>
</dbReference>
<sequence>MMPMSITAGTTAQPRNKPSRQKLLRSSLRPPIMDRIRETLPIKVGPWGGSEANPFDITEEPKRLESVTVRSGAVINSFGFTYVDLAGQKHTVGPVGGNGGKLTTIQFAPTEYVKGFGGSVGPTQGTWVVTCLNIETNLRTHEIYDQGNMFLSLPGKVPFGVPSPGKEIPFSIPLPEDTSIVGFFGRAGANLEAIGVYVKSTNIDTIEETTSNLDTCSPDEPIIIAEAVPIKIGAWGGDGGTEFDVTEPPKRLQSMTIRAGDSIDSIGFSYIDEAGKKHSEGPFGGTGGQLTTIKFAPLEYVKKFSGTIGRAVGSGEMLFVASLEIETNVKKYGPYGKEDNDYPFSIPLPENTSVVGFFGRAGRLIDAVGVYIYYCKSPLIDATEETSGNKDEETSKNKDTTSAPPFTITGQTSPIMIGMWGGDGGEEFDVTEPPKRLDSVMIRAGEIIDSFGFSYIDQAGQKHTLGPYGGKGGNLTTIQLAPTEYVKGFSGTTGTYVGSQVVASLAIETNLREYGPYGEEQDMHFSIPLPKNASVVGFFGSAGNLLDAIGVYVMNGSIPN</sequence>
<feature type="domain" description="Jacalin-type lectin" evidence="3">
    <location>
        <begin position="414"/>
        <end position="555"/>
    </location>
</feature>
<accession>K3Z521</accession>
<evidence type="ECO:0000256" key="2">
    <source>
        <dbReference type="SAM" id="MobiDB-lite"/>
    </source>
</evidence>
<keyword evidence="5" id="KW-1185">Reference proteome</keyword>
<organism evidence="4 5">
    <name type="scientific">Setaria italica</name>
    <name type="common">Foxtail millet</name>
    <name type="synonym">Panicum italicum</name>
    <dbReference type="NCBI Taxonomy" id="4555"/>
    <lineage>
        <taxon>Eukaryota</taxon>
        <taxon>Viridiplantae</taxon>
        <taxon>Streptophyta</taxon>
        <taxon>Embryophyta</taxon>
        <taxon>Tracheophyta</taxon>
        <taxon>Spermatophyta</taxon>
        <taxon>Magnoliopsida</taxon>
        <taxon>Liliopsida</taxon>
        <taxon>Poales</taxon>
        <taxon>Poaceae</taxon>
        <taxon>PACMAD clade</taxon>
        <taxon>Panicoideae</taxon>
        <taxon>Panicodae</taxon>
        <taxon>Paniceae</taxon>
        <taxon>Cenchrinae</taxon>
        <taxon>Setaria</taxon>
    </lineage>
</organism>
<dbReference type="InterPro" id="IPR001229">
    <property type="entry name" value="Jacalin-like_lectin_dom"/>
</dbReference>
<dbReference type="CDD" id="cd09612">
    <property type="entry name" value="Jacalin"/>
    <property type="match status" value="3"/>
</dbReference>
<proteinExistence type="predicted"/>